<dbReference type="AlphaFoldDB" id="A0A562RET0"/>
<evidence type="ECO:0000313" key="2">
    <source>
        <dbReference type="Proteomes" id="UP000318431"/>
    </source>
</evidence>
<dbReference type="PANTHER" id="PTHR35564">
    <property type="match status" value="1"/>
</dbReference>
<keyword evidence="2" id="KW-1185">Reference proteome</keyword>
<reference evidence="1 2" key="1">
    <citation type="journal article" date="2015" name="Stand. Genomic Sci.">
        <title>Genomic Encyclopedia of Bacterial and Archaeal Type Strains, Phase III: the genomes of soil and plant-associated and newly described type strains.</title>
        <authorList>
            <person name="Whitman W.B."/>
            <person name="Woyke T."/>
            <person name="Klenk H.P."/>
            <person name="Zhou Y."/>
            <person name="Lilburn T.G."/>
            <person name="Beck B.J."/>
            <person name="De Vos P."/>
            <person name="Vandamme P."/>
            <person name="Eisen J.A."/>
            <person name="Garrity G."/>
            <person name="Hugenholtz P."/>
            <person name="Kyrpides N.C."/>
        </authorList>
    </citation>
    <scope>NUCLEOTIDE SEQUENCE [LARGE SCALE GENOMIC DNA]</scope>
    <source>
        <strain evidence="1 2">CGMCC 1.10822</strain>
    </source>
</reference>
<accession>A0A562RET0</accession>
<protein>
    <submittedName>
        <fullName evidence="1">Type VI secretion system protein ImpH</fullName>
    </submittedName>
</protein>
<sequence length="332" mass="36629">MSTAQRNDCPELIGQICDAPGRYSFFQAVELLLGWLAQCHDVPRRQALDRLLRFENSRDLTFPTSDLGAVDVHLKNSDPHVAVTALFMGFTGTHGALPLHYTERIARNDDGGTLALLDIFSNRFVRHFHAAWRKHRPELPSLDEGADDLRPLLMALSGNITGTSLDDSVVAYYTGALQQRPASSAMLQSVICDYFQLPVTIETSIGYWHILAPHQLARVGTQSAKLDGGLVLGPAIWRRDARIRIRFGPLDRETYDSFLPDGERLPKLLALIAMFHMPGIDAELVLVLSAAEVQPITLAGGTGGAARLGYHTFLCSAADRKDCETRYLLPVL</sequence>
<dbReference type="NCBIfam" id="TIGR03347">
    <property type="entry name" value="VI_chp_1"/>
    <property type="match status" value="1"/>
</dbReference>
<dbReference type="OrthoDB" id="1523296at2"/>
<dbReference type="PANTHER" id="PTHR35564:SF4">
    <property type="entry name" value="CYTOPLASMIC PROTEIN"/>
    <property type="match status" value="1"/>
</dbReference>
<comment type="caution">
    <text evidence="1">The sequence shown here is derived from an EMBL/GenBank/DDBJ whole genome shotgun (WGS) entry which is preliminary data.</text>
</comment>
<gene>
    <name evidence="1" type="ORF">IP91_01641</name>
</gene>
<dbReference type="Proteomes" id="UP000318431">
    <property type="component" value="Unassembled WGS sequence"/>
</dbReference>
<proteinExistence type="predicted"/>
<dbReference type="InterPro" id="IPR010732">
    <property type="entry name" value="T6SS_TssG-like"/>
</dbReference>
<evidence type="ECO:0000313" key="1">
    <source>
        <dbReference type="EMBL" id="TWI67528.1"/>
    </source>
</evidence>
<dbReference type="Pfam" id="PF06996">
    <property type="entry name" value="T6SS_TssG"/>
    <property type="match status" value="1"/>
</dbReference>
<dbReference type="RefSeq" id="WP_145648471.1">
    <property type="nucleotide sequence ID" value="NZ_VLLB01000002.1"/>
</dbReference>
<dbReference type="EMBL" id="VLLB01000002">
    <property type="protein sequence ID" value="TWI67528.1"/>
    <property type="molecule type" value="Genomic_DNA"/>
</dbReference>
<organism evidence="1 2">
    <name type="scientific">Pseudoduganella lurida</name>
    <dbReference type="NCBI Taxonomy" id="1036180"/>
    <lineage>
        <taxon>Bacteria</taxon>
        <taxon>Pseudomonadati</taxon>
        <taxon>Pseudomonadota</taxon>
        <taxon>Betaproteobacteria</taxon>
        <taxon>Burkholderiales</taxon>
        <taxon>Oxalobacteraceae</taxon>
        <taxon>Telluria group</taxon>
        <taxon>Pseudoduganella</taxon>
    </lineage>
</organism>
<name>A0A562RET0_9BURK</name>